<evidence type="ECO:0000256" key="1">
    <source>
        <dbReference type="SAM" id="MobiDB-lite"/>
    </source>
</evidence>
<feature type="region of interest" description="Disordered" evidence="1">
    <location>
        <begin position="73"/>
        <end position="98"/>
    </location>
</feature>
<reference evidence="2 3" key="1">
    <citation type="journal article" date="2019" name="Sci. Rep.">
        <title>Orb-weaving spider Araneus ventricosus genome elucidates the spidroin gene catalogue.</title>
        <authorList>
            <person name="Kono N."/>
            <person name="Nakamura H."/>
            <person name="Ohtoshi R."/>
            <person name="Moran D.A.P."/>
            <person name="Shinohara A."/>
            <person name="Yoshida Y."/>
            <person name="Fujiwara M."/>
            <person name="Mori M."/>
            <person name="Tomita M."/>
            <person name="Arakawa K."/>
        </authorList>
    </citation>
    <scope>NUCLEOTIDE SEQUENCE [LARGE SCALE GENOMIC DNA]</scope>
</reference>
<comment type="caution">
    <text evidence="2">The sequence shown here is derived from an EMBL/GenBank/DDBJ whole genome shotgun (WGS) entry which is preliminary data.</text>
</comment>
<feature type="compositionally biased region" description="Basic and acidic residues" evidence="1">
    <location>
        <begin position="83"/>
        <end position="98"/>
    </location>
</feature>
<evidence type="ECO:0000313" key="2">
    <source>
        <dbReference type="EMBL" id="GBM57258.1"/>
    </source>
</evidence>
<dbReference type="EMBL" id="BGPR01001586">
    <property type="protein sequence ID" value="GBM57258.1"/>
    <property type="molecule type" value="Genomic_DNA"/>
</dbReference>
<evidence type="ECO:0000313" key="3">
    <source>
        <dbReference type="Proteomes" id="UP000499080"/>
    </source>
</evidence>
<name>A0A4Y2GXM6_ARAVE</name>
<dbReference type="OrthoDB" id="6434358at2759"/>
<gene>
    <name evidence="2" type="ORF">AVEN_58576_1</name>
</gene>
<sequence>MIRGSLTEPRRKPNHDDARWGFFLSVNVARENSSECSAAIDDRSLWPLRLGDGRAKYLTPNEILEVLNFNDSDLSSLSDEDDNYRMDDNLRDGNVDDD</sequence>
<dbReference type="Proteomes" id="UP000499080">
    <property type="component" value="Unassembled WGS sequence"/>
</dbReference>
<proteinExistence type="predicted"/>
<keyword evidence="3" id="KW-1185">Reference proteome</keyword>
<accession>A0A4Y2GXM6</accession>
<protein>
    <submittedName>
        <fullName evidence="2">Uncharacterized protein</fullName>
    </submittedName>
</protein>
<organism evidence="2 3">
    <name type="scientific">Araneus ventricosus</name>
    <name type="common">Orbweaver spider</name>
    <name type="synonym">Epeira ventricosa</name>
    <dbReference type="NCBI Taxonomy" id="182803"/>
    <lineage>
        <taxon>Eukaryota</taxon>
        <taxon>Metazoa</taxon>
        <taxon>Ecdysozoa</taxon>
        <taxon>Arthropoda</taxon>
        <taxon>Chelicerata</taxon>
        <taxon>Arachnida</taxon>
        <taxon>Araneae</taxon>
        <taxon>Araneomorphae</taxon>
        <taxon>Entelegynae</taxon>
        <taxon>Araneoidea</taxon>
        <taxon>Araneidae</taxon>
        <taxon>Araneus</taxon>
    </lineage>
</organism>
<dbReference type="AlphaFoldDB" id="A0A4Y2GXM6"/>